<evidence type="ECO:0000256" key="4">
    <source>
        <dbReference type="SAM" id="MobiDB-lite"/>
    </source>
</evidence>
<gene>
    <name evidence="6" type="ORF">L207DRAFT_234913</name>
</gene>
<dbReference type="Pfam" id="PF00135">
    <property type="entry name" value="COesterase"/>
    <property type="match status" value="1"/>
</dbReference>
<dbReference type="EMBL" id="KZ613972">
    <property type="protein sequence ID" value="PMD29627.1"/>
    <property type="molecule type" value="Genomic_DNA"/>
</dbReference>
<evidence type="ECO:0000313" key="7">
    <source>
        <dbReference type="Proteomes" id="UP000235786"/>
    </source>
</evidence>
<dbReference type="GO" id="GO:0052689">
    <property type="term" value="F:carboxylic ester hydrolase activity"/>
    <property type="evidence" value="ECO:0007669"/>
    <property type="project" value="TreeGrafter"/>
</dbReference>
<dbReference type="PROSITE" id="PS00122">
    <property type="entry name" value="CARBOXYLESTERASE_B_1"/>
    <property type="match status" value="1"/>
</dbReference>
<dbReference type="Proteomes" id="UP000235786">
    <property type="component" value="Unassembled WGS sequence"/>
</dbReference>
<sequence length="492" mass="51070">MTSFLSLYLDIWVPPNANSTSNLPVKVWIYGGGEQGGGIQNPLYDGCNLAAHGTLVVSISYRVGPLGFLTLASAGIAGNFGVQDLLLGLEWVQSHIAAFGGNPQKVLLFGQSAGAANTFLLSTLPKATSLFNAAIWESGYGPQLATPAIANSLGSTFATRLNCSATDAACLRSVSTSVLQATAPEGLAVVIYSSLNPTDFQPYVDGVTIPAQPWAVGPKVPMMFGSNSDEGGIFTLATYRSPLLSAANYSGFLTENFGPAASIVEKQYPLNLPAFNQTGFPAFAAINTILTQAQFTCPAYQAMLKAQSNNIPIYTYLNSHVPSCAWSSLLPAAAIPFVGATHSSELPLVFGNGVGQPVPNGNCNFTTQEQTISESLIAAWSAMASTGNPSVQGGLQWPQWNSTSSMGVNIVNTTSVGMVDYSQCAFWDMVNNMYLNFTVLSSSANGTSGNSSTSSGNGSPGAGSKNGAGRGIKMGVWGLSLAIGIAISVSIN</sequence>
<evidence type="ECO:0000256" key="1">
    <source>
        <dbReference type="ARBA" id="ARBA00005964"/>
    </source>
</evidence>
<dbReference type="EC" id="3.1.1.-" evidence="3"/>
<name>A0A2J6QTM7_HYAVF</name>
<keyword evidence="7" id="KW-1185">Reference proteome</keyword>
<evidence type="ECO:0000256" key="3">
    <source>
        <dbReference type="RuleBase" id="RU361235"/>
    </source>
</evidence>
<feature type="compositionally biased region" description="Low complexity" evidence="4">
    <location>
        <begin position="446"/>
        <end position="457"/>
    </location>
</feature>
<dbReference type="AlphaFoldDB" id="A0A2J6QTM7"/>
<reference evidence="6 7" key="1">
    <citation type="submission" date="2016-04" db="EMBL/GenBank/DDBJ databases">
        <title>A degradative enzymes factory behind the ericoid mycorrhizal symbiosis.</title>
        <authorList>
            <consortium name="DOE Joint Genome Institute"/>
            <person name="Martino E."/>
            <person name="Morin E."/>
            <person name="Grelet G."/>
            <person name="Kuo A."/>
            <person name="Kohler A."/>
            <person name="Daghino S."/>
            <person name="Barry K."/>
            <person name="Choi C."/>
            <person name="Cichocki N."/>
            <person name="Clum A."/>
            <person name="Copeland A."/>
            <person name="Hainaut M."/>
            <person name="Haridas S."/>
            <person name="Labutti K."/>
            <person name="Lindquist E."/>
            <person name="Lipzen A."/>
            <person name="Khouja H.-R."/>
            <person name="Murat C."/>
            <person name="Ohm R."/>
            <person name="Olson A."/>
            <person name="Spatafora J."/>
            <person name="Veneault-Fourrey C."/>
            <person name="Henrissat B."/>
            <person name="Grigoriev I."/>
            <person name="Martin F."/>
            <person name="Perotto S."/>
        </authorList>
    </citation>
    <scope>NUCLEOTIDE SEQUENCE [LARGE SCALE GENOMIC DNA]</scope>
    <source>
        <strain evidence="6 7">F</strain>
    </source>
</reference>
<dbReference type="InterPro" id="IPR002018">
    <property type="entry name" value="CarbesteraseB"/>
</dbReference>
<keyword evidence="2 3" id="KW-0378">Hydrolase</keyword>
<dbReference type="InterPro" id="IPR029058">
    <property type="entry name" value="AB_hydrolase_fold"/>
</dbReference>
<feature type="region of interest" description="Disordered" evidence="4">
    <location>
        <begin position="446"/>
        <end position="465"/>
    </location>
</feature>
<evidence type="ECO:0000259" key="5">
    <source>
        <dbReference type="Pfam" id="PF00135"/>
    </source>
</evidence>
<dbReference type="PANTHER" id="PTHR43918:SF4">
    <property type="entry name" value="CARBOXYLIC ESTER HYDROLASE"/>
    <property type="match status" value="1"/>
</dbReference>
<dbReference type="InterPro" id="IPR050654">
    <property type="entry name" value="AChE-related_enzymes"/>
</dbReference>
<comment type="similarity">
    <text evidence="1 3">Belongs to the type-B carboxylesterase/lipase family.</text>
</comment>
<dbReference type="SUPFAM" id="SSF53474">
    <property type="entry name" value="alpha/beta-Hydrolases"/>
    <property type="match status" value="1"/>
</dbReference>
<dbReference type="InterPro" id="IPR019826">
    <property type="entry name" value="Carboxylesterase_B_AS"/>
</dbReference>
<dbReference type="STRING" id="1149755.A0A2J6QTM7"/>
<accession>A0A2J6QTM7</accession>
<evidence type="ECO:0000256" key="2">
    <source>
        <dbReference type="ARBA" id="ARBA00022801"/>
    </source>
</evidence>
<feature type="domain" description="Carboxylesterase type B" evidence="5">
    <location>
        <begin position="7"/>
        <end position="427"/>
    </location>
</feature>
<protein>
    <recommendedName>
        <fullName evidence="3">Carboxylic ester hydrolase</fullName>
        <ecNumber evidence="3">3.1.1.-</ecNumber>
    </recommendedName>
</protein>
<proteinExistence type="inferred from homology"/>
<organism evidence="6 7">
    <name type="scientific">Hyaloscypha variabilis (strain UAMH 11265 / GT02V1 / F)</name>
    <name type="common">Meliniomyces variabilis</name>
    <dbReference type="NCBI Taxonomy" id="1149755"/>
    <lineage>
        <taxon>Eukaryota</taxon>
        <taxon>Fungi</taxon>
        <taxon>Dikarya</taxon>
        <taxon>Ascomycota</taxon>
        <taxon>Pezizomycotina</taxon>
        <taxon>Leotiomycetes</taxon>
        <taxon>Helotiales</taxon>
        <taxon>Hyaloscyphaceae</taxon>
        <taxon>Hyaloscypha</taxon>
        <taxon>Hyaloscypha variabilis</taxon>
    </lineage>
</organism>
<dbReference type="PANTHER" id="PTHR43918">
    <property type="entry name" value="ACETYLCHOLINESTERASE"/>
    <property type="match status" value="1"/>
</dbReference>
<dbReference type="Gene3D" id="3.40.50.1820">
    <property type="entry name" value="alpha/beta hydrolase"/>
    <property type="match status" value="1"/>
</dbReference>
<evidence type="ECO:0000313" key="6">
    <source>
        <dbReference type="EMBL" id="PMD29627.1"/>
    </source>
</evidence>
<dbReference type="OrthoDB" id="408631at2759"/>